<proteinExistence type="predicted"/>
<dbReference type="EMBL" id="SMMU01000029">
    <property type="protein sequence ID" value="TCL26822.1"/>
    <property type="molecule type" value="Genomic_DNA"/>
</dbReference>
<feature type="region of interest" description="Disordered" evidence="1">
    <location>
        <begin position="32"/>
        <end position="55"/>
    </location>
</feature>
<organism evidence="2 3">
    <name type="scientific">Azotobacter chroococcum</name>
    <dbReference type="NCBI Taxonomy" id="353"/>
    <lineage>
        <taxon>Bacteria</taxon>
        <taxon>Pseudomonadati</taxon>
        <taxon>Pseudomonadota</taxon>
        <taxon>Gammaproteobacteria</taxon>
        <taxon>Pseudomonadales</taxon>
        <taxon>Pseudomonadaceae</taxon>
        <taxon>Azotobacter</taxon>
    </lineage>
</organism>
<evidence type="ECO:0000313" key="2">
    <source>
        <dbReference type="EMBL" id="TCL26822.1"/>
    </source>
</evidence>
<protein>
    <submittedName>
        <fullName evidence="2">Uncharacterized protein</fullName>
    </submittedName>
</protein>
<comment type="caution">
    <text evidence="2">The sequence shown here is derived from an EMBL/GenBank/DDBJ whole genome shotgun (WGS) entry which is preliminary data.</text>
</comment>
<evidence type="ECO:0000313" key="3">
    <source>
        <dbReference type="Proteomes" id="UP000295169"/>
    </source>
</evidence>
<accession>A0A4R1PH40</accession>
<name>A0A4R1PH40_9GAMM</name>
<reference evidence="2 3" key="1">
    <citation type="submission" date="2019-03" db="EMBL/GenBank/DDBJ databases">
        <title>Genomic Encyclopedia of Type Strains, Phase IV (KMG-IV): sequencing the most valuable type-strain genomes for metagenomic binning, comparative biology and taxonomic classification.</title>
        <authorList>
            <person name="Goeker M."/>
        </authorList>
    </citation>
    <scope>NUCLEOTIDE SEQUENCE [LARGE SCALE GENOMIC DNA]</scope>
    <source>
        <strain evidence="2 3">DSM 2286</strain>
    </source>
</reference>
<sequence length="55" mass="6181">MNTVKVKPWGKDQGEFVLINEDDFDPKAHELLEPVSKDRPSSRRTVKAEVGEGAE</sequence>
<gene>
    <name evidence="2" type="ORF">EV691_12927</name>
</gene>
<dbReference type="Proteomes" id="UP000295169">
    <property type="component" value="Unassembled WGS sequence"/>
</dbReference>
<evidence type="ECO:0000256" key="1">
    <source>
        <dbReference type="SAM" id="MobiDB-lite"/>
    </source>
</evidence>
<dbReference type="RefSeq" id="WP_165496570.1">
    <property type="nucleotide sequence ID" value="NZ_JBHLST010000024.1"/>
</dbReference>
<dbReference type="AlphaFoldDB" id="A0A4R1PH40"/>